<dbReference type="InterPro" id="IPR049945">
    <property type="entry name" value="AAA_22"/>
</dbReference>
<evidence type="ECO:0000256" key="1">
    <source>
        <dbReference type="SAM" id="MobiDB-lite"/>
    </source>
</evidence>
<organism evidence="3 4">
    <name type="scientific">Paraburkholderia youngii</name>
    <dbReference type="NCBI Taxonomy" id="2782701"/>
    <lineage>
        <taxon>Bacteria</taxon>
        <taxon>Pseudomonadati</taxon>
        <taxon>Pseudomonadota</taxon>
        <taxon>Betaproteobacteria</taxon>
        <taxon>Burkholderiales</taxon>
        <taxon>Burkholderiaceae</taxon>
        <taxon>Paraburkholderia</taxon>
    </lineage>
</organism>
<dbReference type="EMBL" id="JAALDK010000001">
    <property type="protein sequence ID" value="NUX99735.1"/>
    <property type="molecule type" value="Genomic_DNA"/>
</dbReference>
<proteinExistence type="predicted"/>
<dbReference type="AlphaFoldDB" id="A0A7Y6JX46"/>
<gene>
    <name evidence="3" type="ORF">G5S42_08425</name>
</gene>
<dbReference type="GO" id="GO:0016887">
    <property type="term" value="F:ATP hydrolysis activity"/>
    <property type="evidence" value="ECO:0007669"/>
    <property type="project" value="InterPro"/>
</dbReference>
<dbReference type="GeneID" id="301100362"/>
<evidence type="ECO:0000313" key="3">
    <source>
        <dbReference type="EMBL" id="NUX99735.1"/>
    </source>
</evidence>
<evidence type="ECO:0000313" key="4">
    <source>
        <dbReference type="Proteomes" id="UP000594380"/>
    </source>
</evidence>
<dbReference type="Proteomes" id="UP000594380">
    <property type="component" value="Unassembled WGS sequence"/>
</dbReference>
<feature type="compositionally biased region" description="Basic and acidic residues" evidence="1">
    <location>
        <begin position="469"/>
        <end position="478"/>
    </location>
</feature>
<dbReference type="RefSeq" id="WP_176106340.1">
    <property type="nucleotide sequence ID" value="NZ_JAALDK010000001.1"/>
</dbReference>
<sequence length="478" mass="52461">MTVRAEDKFQFLSDRDRPPVIVDAKYHKTGVVRFDGNPFIEALPPLDPDRNALLAKLENNPPKPTRATRNSPEIVRLMELSTIGDVVYPFTDYAKAALAITTMIRESYVARNPVTSVDMQRRHAIAAGDDGVPFPANWKSSAKGYGIFGITGMGKTTFLDAILLHYPEAIHHKHYHGKSLVALQVVYIVLRIPHDATLKSLCIGFVVEIDRITGSKNAEKARTIRNIAPMVELMRTVATAVSLSLMAIDELQNLGAARGANAEYTLNLFGTIIERLGISLLVLATPAIGMVLLQDVRNARKTVTTGSVSLTPMIRNSAEWCDFCHVHWQYTYTKKHARLTKDTLKAWFEVSAGDTGFAVAAFQIAQRNAIGGVEHVDADGFRRVMGTDMAILQPAVSALLSGDPDRLNKFEDLTFRDPKVQALLDSIGEFPLGADTDTGVEEFDDLASEASPTPAKRRPGGPRTATRRNPSDLEALTK</sequence>
<dbReference type="InterPro" id="IPR027417">
    <property type="entry name" value="P-loop_NTPase"/>
</dbReference>
<reference evidence="3 4" key="1">
    <citation type="submission" date="2020-02" db="EMBL/GenBank/DDBJ databases">
        <title>Paraburkholderia simonii sp. nov. and Paraburkholderia youngii sp. nov. Brazilian and Mexican Mimosa-associated rhizobia.</title>
        <authorList>
            <person name="Mavima L."/>
            <person name="Beukes C.W."/>
            <person name="Chan W.Y."/>
            <person name="Palmer M."/>
            <person name="De Meyer S.E."/>
            <person name="James E.K."/>
            <person name="Venter S.N."/>
            <person name="Steenkamp E.T."/>
        </authorList>
    </citation>
    <scope>NUCLEOTIDE SEQUENCE [LARGE SCALE GENOMIC DNA]</scope>
    <source>
        <strain evidence="3 4">JPY169</strain>
    </source>
</reference>
<dbReference type="Pfam" id="PF13401">
    <property type="entry name" value="AAA_22"/>
    <property type="match status" value="1"/>
</dbReference>
<protein>
    <submittedName>
        <fullName evidence="3">AAA family ATPase</fullName>
    </submittedName>
</protein>
<dbReference type="SUPFAM" id="SSF52540">
    <property type="entry name" value="P-loop containing nucleoside triphosphate hydrolases"/>
    <property type="match status" value="1"/>
</dbReference>
<feature type="region of interest" description="Disordered" evidence="1">
    <location>
        <begin position="436"/>
        <end position="478"/>
    </location>
</feature>
<comment type="caution">
    <text evidence="3">The sequence shown here is derived from an EMBL/GenBank/DDBJ whole genome shotgun (WGS) entry which is preliminary data.</text>
</comment>
<accession>A0A7Y6JX46</accession>
<name>A0A7Y6JX46_9BURK</name>
<feature type="domain" description="ORC1/DEAH AAA+ ATPase" evidence="2">
    <location>
        <begin position="147"/>
        <end position="265"/>
    </location>
</feature>
<feature type="compositionally biased region" description="Acidic residues" evidence="1">
    <location>
        <begin position="438"/>
        <end position="447"/>
    </location>
</feature>
<evidence type="ECO:0000259" key="2">
    <source>
        <dbReference type="Pfam" id="PF13401"/>
    </source>
</evidence>